<reference evidence="2 3" key="1">
    <citation type="submission" date="2024-08" db="EMBL/GenBank/DDBJ databases">
        <title>Gnathostoma spinigerum genome.</title>
        <authorList>
            <person name="Gonzalez-Bertolin B."/>
            <person name="Monzon S."/>
            <person name="Zaballos A."/>
            <person name="Jimenez P."/>
            <person name="Dekumyoy P."/>
            <person name="Varona S."/>
            <person name="Cuesta I."/>
            <person name="Sumanam S."/>
            <person name="Adisakwattana P."/>
            <person name="Gasser R.B."/>
            <person name="Hernandez-Gonzalez A."/>
            <person name="Young N.D."/>
            <person name="Perteguer M.J."/>
        </authorList>
    </citation>
    <scope>NUCLEOTIDE SEQUENCE [LARGE SCALE GENOMIC DNA]</scope>
    <source>
        <strain evidence="2">AL3</strain>
        <tissue evidence="2">Liver</tissue>
    </source>
</reference>
<evidence type="ECO:0000313" key="2">
    <source>
        <dbReference type="EMBL" id="MFH4978597.1"/>
    </source>
</evidence>
<dbReference type="AlphaFoldDB" id="A0ABD6EH94"/>
<protein>
    <submittedName>
        <fullName evidence="2">Uncharacterized protein</fullName>
    </submittedName>
</protein>
<proteinExistence type="predicted"/>
<evidence type="ECO:0000256" key="1">
    <source>
        <dbReference type="SAM" id="MobiDB-lite"/>
    </source>
</evidence>
<feature type="region of interest" description="Disordered" evidence="1">
    <location>
        <begin position="1"/>
        <end position="80"/>
    </location>
</feature>
<comment type="caution">
    <text evidence="2">The sequence shown here is derived from an EMBL/GenBank/DDBJ whole genome shotgun (WGS) entry which is preliminary data.</text>
</comment>
<feature type="compositionally biased region" description="Gly residues" evidence="1">
    <location>
        <begin position="196"/>
        <end position="216"/>
    </location>
</feature>
<feature type="compositionally biased region" description="Basic and acidic residues" evidence="1">
    <location>
        <begin position="300"/>
        <end position="314"/>
    </location>
</feature>
<sequence length="321" mass="31137">MAPGPGPDGMMPGGYYPPPRAGQPGPSGATSQASPISGVPPSVSFASVPPRYGMPGGRTGPPGPGGMPPGAGFPGGPPHMFANSEQMRAIQPQRLPPNAGPMRMPTNFPGMRPNGPIRYGSQMYMDSPSGTPFPPNPMMANGAMCSTATPSMMSSPGPQGPIPNGPQGPMSTGPDGQPDPRSFMMMSTASAMPYGMHGGDGSITPGAGGRGSAGPPGAGPESAMTSLLNGDEMKQSPASTHGGLNGGTPGTAGGPGSQAPVGGPGSVAGAGGVGGPGSVHSQSGGSAGGGGVGGQEEASEISKIKQSLFEDLKGGSEGYFS</sequence>
<keyword evidence="3" id="KW-1185">Reference proteome</keyword>
<feature type="compositionally biased region" description="Low complexity" evidence="1">
    <location>
        <begin position="37"/>
        <end position="53"/>
    </location>
</feature>
<feature type="compositionally biased region" description="Gly residues" evidence="1">
    <location>
        <begin position="243"/>
        <end position="277"/>
    </location>
</feature>
<evidence type="ECO:0000313" key="3">
    <source>
        <dbReference type="Proteomes" id="UP001608902"/>
    </source>
</evidence>
<gene>
    <name evidence="2" type="ORF">AB6A40_005306</name>
</gene>
<dbReference type="EMBL" id="JBGFUD010003332">
    <property type="protein sequence ID" value="MFH4978597.1"/>
    <property type="molecule type" value="Genomic_DNA"/>
</dbReference>
<feature type="compositionally biased region" description="Gly residues" evidence="1">
    <location>
        <begin position="285"/>
        <end position="294"/>
    </location>
</feature>
<accession>A0ABD6EH94</accession>
<organism evidence="2 3">
    <name type="scientific">Gnathostoma spinigerum</name>
    <dbReference type="NCBI Taxonomy" id="75299"/>
    <lineage>
        <taxon>Eukaryota</taxon>
        <taxon>Metazoa</taxon>
        <taxon>Ecdysozoa</taxon>
        <taxon>Nematoda</taxon>
        <taxon>Chromadorea</taxon>
        <taxon>Rhabditida</taxon>
        <taxon>Spirurina</taxon>
        <taxon>Gnathostomatomorpha</taxon>
        <taxon>Gnathostomatoidea</taxon>
        <taxon>Gnathostomatidae</taxon>
        <taxon>Gnathostoma</taxon>
    </lineage>
</organism>
<dbReference type="Proteomes" id="UP001608902">
    <property type="component" value="Unassembled WGS sequence"/>
</dbReference>
<feature type="region of interest" description="Disordered" evidence="1">
    <location>
        <begin position="146"/>
        <end position="321"/>
    </location>
</feature>
<name>A0ABD6EH94_9BILA</name>